<dbReference type="GO" id="GO:0015232">
    <property type="term" value="F:heme transmembrane transporter activity"/>
    <property type="evidence" value="ECO:0007669"/>
    <property type="project" value="InterPro"/>
</dbReference>
<feature type="compositionally biased region" description="Gly residues" evidence="10">
    <location>
        <begin position="1"/>
        <end position="13"/>
    </location>
</feature>
<keyword evidence="8 11" id="KW-0472">Membrane</keyword>
<dbReference type="OrthoDB" id="10649155at2759"/>
<comment type="similarity">
    <text evidence="3">Belongs to the HRG family.</text>
</comment>
<sequence length="200" mass="21028">MTSTAGRGGGGLGTPASVTGAGVSSSTSPHPPAPLHLQGAAQPVEVVVVEKYVVRRLVAGIGVVVGIAGAVAFGANFGHRWQPVSLAILQGIVALLNYLVAHHRSSRAKQRRQPEPYHRGLKLVGLVAFLLGLFALVAGLGMAIEEKQKLTGSSSYIDAVWGFLLAKWGIISWVFAEHLNLLDAKRQTAYTPLIARPADV</sequence>
<dbReference type="EMBL" id="GL832974">
    <property type="protein sequence ID" value="EGD76573.1"/>
    <property type="molecule type" value="Genomic_DNA"/>
</dbReference>
<dbReference type="KEGG" id="sre:PTSG_07690"/>
<evidence type="ECO:0000256" key="10">
    <source>
        <dbReference type="SAM" id="MobiDB-lite"/>
    </source>
</evidence>
<evidence type="ECO:0000256" key="1">
    <source>
        <dbReference type="ARBA" id="ARBA00004155"/>
    </source>
</evidence>
<dbReference type="GeneID" id="16072047"/>
<dbReference type="GO" id="GO:0005886">
    <property type="term" value="C:plasma membrane"/>
    <property type="evidence" value="ECO:0007669"/>
    <property type="project" value="TreeGrafter"/>
</dbReference>
<evidence type="ECO:0000256" key="6">
    <source>
        <dbReference type="ARBA" id="ARBA00022753"/>
    </source>
</evidence>
<evidence type="ECO:0000256" key="3">
    <source>
        <dbReference type="ARBA" id="ARBA00006203"/>
    </source>
</evidence>
<evidence type="ECO:0000256" key="7">
    <source>
        <dbReference type="ARBA" id="ARBA00022989"/>
    </source>
</evidence>
<comment type="subcellular location">
    <subcellularLocation>
        <location evidence="2">Endosome membrane</location>
        <topology evidence="2">Multi-pass membrane protein</topology>
    </subcellularLocation>
    <subcellularLocation>
        <location evidence="1">Lysosome membrane</location>
        <topology evidence="1">Multi-pass membrane protein</topology>
    </subcellularLocation>
</comment>
<dbReference type="Pfam" id="PF16954">
    <property type="entry name" value="HRG"/>
    <property type="match status" value="1"/>
</dbReference>
<dbReference type="Proteomes" id="UP000007799">
    <property type="component" value="Unassembled WGS sequence"/>
</dbReference>
<keyword evidence="6" id="KW-0967">Endosome</keyword>
<evidence type="ECO:0000256" key="2">
    <source>
        <dbReference type="ARBA" id="ARBA00004337"/>
    </source>
</evidence>
<dbReference type="PANTHER" id="PTHR31525:SF1">
    <property type="entry name" value="HEME TRANSPORTER HRG1"/>
    <property type="match status" value="1"/>
</dbReference>
<accession>F2UHH4</accession>
<evidence type="ECO:0000256" key="8">
    <source>
        <dbReference type="ARBA" id="ARBA00023136"/>
    </source>
</evidence>
<proteinExistence type="inferred from homology"/>
<evidence type="ECO:0000313" key="13">
    <source>
        <dbReference type="Proteomes" id="UP000007799"/>
    </source>
</evidence>
<dbReference type="PANTHER" id="PTHR31525">
    <property type="entry name" value="HEME TRANSPORTER HRG1"/>
    <property type="match status" value="1"/>
</dbReference>
<keyword evidence="7 11" id="KW-1133">Transmembrane helix</keyword>
<feature type="transmembrane region" description="Helical" evidence="11">
    <location>
        <begin position="81"/>
        <end position="100"/>
    </location>
</feature>
<dbReference type="GO" id="GO:0020037">
    <property type="term" value="F:heme binding"/>
    <property type="evidence" value="ECO:0007669"/>
    <property type="project" value="TreeGrafter"/>
</dbReference>
<dbReference type="RefSeq" id="XP_004991487.1">
    <property type="nucleotide sequence ID" value="XM_004991430.1"/>
</dbReference>
<reference evidence="12" key="1">
    <citation type="submission" date="2009-08" db="EMBL/GenBank/DDBJ databases">
        <title>Annotation of Salpingoeca rosetta.</title>
        <authorList>
            <consortium name="The Broad Institute Genome Sequencing Platform"/>
            <person name="Russ C."/>
            <person name="Cuomo C."/>
            <person name="Burger G."/>
            <person name="Gray M.W."/>
            <person name="Holland P.W.H."/>
            <person name="King N."/>
            <person name="Lang F.B.F."/>
            <person name="Roger A.J."/>
            <person name="Ruiz-Trillo I."/>
            <person name="Young S.K."/>
            <person name="Zeng Q."/>
            <person name="Gargeya S."/>
            <person name="Alvarado L."/>
            <person name="Berlin A."/>
            <person name="Chapman S.B."/>
            <person name="Chen Z."/>
            <person name="Freedman E."/>
            <person name="Gellesch M."/>
            <person name="Goldberg J."/>
            <person name="Griggs A."/>
            <person name="Gujja S."/>
            <person name="Heilman E."/>
            <person name="Heiman D."/>
            <person name="Howarth C."/>
            <person name="Mehta T."/>
            <person name="Neiman D."/>
            <person name="Pearson M."/>
            <person name="Roberts A."/>
            <person name="Saif S."/>
            <person name="Shea T."/>
            <person name="Shenoy N."/>
            <person name="Sisk P."/>
            <person name="Stolte C."/>
            <person name="Sykes S."/>
            <person name="White J."/>
            <person name="Yandava C."/>
            <person name="Haas B."/>
            <person name="Nusbaum C."/>
            <person name="Birren B."/>
        </authorList>
    </citation>
    <scope>NUCLEOTIDE SEQUENCE [LARGE SCALE GENOMIC DNA]</scope>
    <source>
        <strain evidence="12">ATCC 50818</strain>
    </source>
</reference>
<feature type="compositionally biased region" description="Low complexity" evidence="10">
    <location>
        <begin position="15"/>
        <end position="28"/>
    </location>
</feature>
<name>F2UHH4_SALR5</name>
<protein>
    <submittedName>
        <fullName evidence="12">Uncharacterized protein</fullName>
    </submittedName>
</protein>
<keyword evidence="5 11" id="KW-0812">Transmembrane</keyword>
<dbReference type="GO" id="GO:0010008">
    <property type="term" value="C:endosome membrane"/>
    <property type="evidence" value="ECO:0007669"/>
    <property type="project" value="UniProtKB-SubCell"/>
</dbReference>
<keyword evidence="4" id="KW-0813">Transport</keyword>
<keyword evidence="13" id="KW-1185">Reference proteome</keyword>
<organism evidence="13">
    <name type="scientific">Salpingoeca rosetta (strain ATCC 50818 / BSB-021)</name>
    <dbReference type="NCBI Taxonomy" id="946362"/>
    <lineage>
        <taxon>Eukaryota</taxon>
        <taxon>Choanoflagellata</taxon>
        <taxon>Craspedida</taxon>
        <taxon>Salpingoecidae</taxon>
        <taxon>Salpingoeca</taxon>
    </lineage>
</organism>
<feature type="region of interest" description="Disordered" evidence="10">
    <location>
        <begin position="1"/>
        <end position="35"/>
    </location>
</feature>
<evidence type="ECO:0000313" key="12">
    <source>
        <dbReference type="EMBL" id="EGD76573.1"/>
    </source>
</evidence>
<gene>
    <name evidence="12" type="ORF">PTSG_07690</name>
</gene>
<keyword evidence="9" id="KW-0458">Lysosome</keyword>
<feature type="transmembrane region" description="Helical" evidence="11">
    <location>
        <begin position="121"/>
        <end position="144"/>
    </location>
</feature>
<feature type="transmembrane region" description="Helical" evidence="11">
    <location>
        <begin position="156"/>
        <end position="176"/>
    </location>
</feature>
<evidence type="ECO:0000256" key="5">
    <source>
        <dbReference type="ARBA" id="ARBA00022692"/>
    </source>
</evidence>
<dbReference type="GO" id="GO:0005765">
    <property type="term" value="C:lysosomal membrane"/>
    <property type="evidence" value="ECO:0007669"/>
    <property type="project" value="UniProtKB-SubCell"/>
</dbReference>
<dbReference type="PRINTS" id="PR02095">
    <property type="entry name" value="TRNSPORTRHRG"/>
</dbReference>
<dbReference type="AlphaFoldDB" id="F2UHH4"/>
<dbReference type="InParanoid" id="F2UHH4"/>
<evidence type="ECO:0000256" key="11">
    <source>
        <dbReference type="SAM" id="Phobius"/>
    </source>
</evidence>
<evidence type="ECO:0000256" key="4">
    <source>
        <dbReference type="ARBA" id="ARBA00022448"/>
    </source>
</evidence>
<dbReference type="InterPro" id="IPR026218">
    <property type="entry name" value="HRG"/>
</dbReference>
<feature type="transmembrane region" description="Helical" evidence="11">
    <location>
        <begin position="57"/>
        <end position="75"/>
    </location>
</feature>
<evidence type="ECO:0000256" key="9">
    <source>
        <dbReference type="ARBA" id="ARBA00023228"/>
    </source>
</evidence>